<dbReference type="InterPro" id="IPR003593">
    <property type="entry name" value="AAA+_ATPase"/>
</dbReference>
<dbReference type="FunFam" id="3.40.50.300:FF:000421">
    <property type="entry name" value="Branched-chain amino acid ABC transporter ATP-binding protein"/>
    <property type="match status" value="1"/>
</dbReference>
<dbReference type="InterPro" id="IPR027417">
    <property type="entry name" value="P-loop_NTPase"/>
</dbReference>
<dbReference type="GO" id="GO:0016887">
    <property type="term" value="F:ATP hydrolysis activity"/>
    <property type="evidence" value="ECO:0007669"/>
    <property type="project" value="InterPro"/>
</dbReference>
<dbReference type="Pfam" id="PF12399">
    <property type="entry name" value="BCA_ABC_TP_C"/>
    <property type="match status" value="1"/>
</dbReference>
<dbReference type="PROSITE" id="PS50893">
    <property type="entry name" value="ABC_TRANSPORTER_2"/>
    <property type="match status" value="1"/>
</dbReference>
<gene>
    <name evidence="5" type="ORF">J2S73_002258</name>
</gene>
<comment type="caution">
    <text evidence="5">The sequence shown here is derived from an EMBL/GenBank/DDBJ whole genome shotgun (WGS) entry which is preliminary data.</text>
</comment>
<dbReference type="InterPro" id="IPR032823">
    <property type="entry name" value="BCA_ABC_TP_C"/>
</dbReference>
<evidence type="ECO:0000313" key="6">
    <source>
        <dbReference type="Proteomes" id="UP001229244"/>
    </source>
</evidence>
<evidence type="ECO:0000256" key="2">
    <source>
        <dbReference type="ARBA" id="ARBA00022741"/>
    </source>
</evidence>
<dbReference type="Gene3D" id="3.40.50.300">
    <property type="entry name" value="P-loop containing nucleotide triphosphate hydrolases"/>
    <property type="match status" value="1"/>
</dbReference>
<dbReference type="SUPFAM" id="SSF52540">
    <property type="entry name" value="P-loop containing nucleoside triphosphate hydrolases"/>
    <property type="match status" value="1"/>
</dbReference>
<dbReference type="InterPro" id="IPR003439">
    <property type="entry name" value="ABC_transporter-like_ATP-bd"/>
</dbReference>
<reference evidence="5" key="1">
    <citation type="submission" date="2023-07" db="EMBL/GenBank/DDBJ databases">
        <title>Genomic Encyclopedia of Type Strains, Phase IV (KMG-IV): sequencing the most valuable type-strain genomes for metagenomic binning, comparative biology and taxonomic classification.</title>
        <authorList>
            <person name="Goeker M."/>
        </authorList>
    </citation>
    <scope>NUCLEOTIDE SEQUENCE</scope>
    <source>
        <strain evidence="5">DSM 21202</strain>
    </source>
</reference>
<dbReference type="Proteomes" id="UP001229244">
    <property type="component" value="Unassembled WGS sequence"/>
</dbReference>
<protein>
    <submittedName>
        <fullName evidence="5">Branched-chain amino acid transport system ATP-binding protein</fullName>
    </submittedName>
</protein>
<dbReference type="CDD" id="cd03219">
    <property type="entry name" value="ABC_Mj1267_LivG_branched"/>
    <property type="match status" value="1"/>
</dbReference>
<dbReference type="PANTHER" id="PTHR45772:SF1">
    <property type="entry name" value="ABC TRANSPORTER ATP-BINDING PROTEIN"/>
    <property type="match status" value="1"/>
</dbReference>
<accession>A0AAE3VQC0</accession>
<proteinExistence type="predicted"/>
<dbReference type="AlphaFoldDB" id="A0AAE3VQC0"/>
<dbReference type="InterPro" id="IPR051120">
    <property type="entry name" value="ABC_AA/LPS_Transport"/>
</dbReference>
<keyword evidence="6" id="KW-1185">Reference proteome</keyword>
<feature type="domain" description="ABC transporter" evidence="4">
    <location>
        <begin position="3"/>
        <end position="255"/>
    </location>
</feature>
<evidence type="ECO:0000313" key="5">
    <source>
        <dbReference type="EMBL" id="MDQ0315801.1"/>
    </source>
</evidence>
<dbReference type="EMBL" id="JAUSUL010000002">
    <property type="protein sequence ID" value="MDQ0315801.1"/>
    <property type="molecule type" value="Genomic_DNA"/>
</dbReference>
<dbReference type="Pfam" id="PF00005">
    <property type="entry name" value="ABC_tran"/>
    <property type="match status" value="1"/>
</dbReference>
<evidence type="ECO:0000256" key="3">
    <source>
        <dbReference type="ARBA" id="ARBA00022840"/>
    </source>
</evidence>
<name>A0AAE3VQC0_9HYPH</name>
<dbReference type="GO" id="GO:0005886">
    <property type="term" value="C:plasma membrane"/>
    <property type="evidence" value="ECO:0007669"/>
    <property type="project" value="TreeGrafter"/>
</dbReference>
<organism evidence="5 6">
    <name type="scientific">Amorphus orientalis</name>
    <dbReference type="NCBI Taxonomy" id="649198"/>
    <lineage>
        <taxon>Bacteria</taxon>
        <taxon>Pseudomonadati</taxon>
        <taxon>Pseudomonadota</taxon>
        <taxon>Alphaproteobacteria</taxon>
        <taxon>Hyphomicrobiales</taxon>
        <taxon>Amorphaceae</taxon>
        <taxon>Amorphus</taxon>
    </lineage>
</organism>
<sequence>MSTSLLDISGVGITFGGIRALSDVSLSAAANAVTAVIGPNGAGKTTLFNVISGFYPAREGSVAFDGHDLLRLSAHKRCDIGIARTFQNIALFPGMTVAENIKLGAHHQLKTGLAAAAVYLGLARREERALDRRIDTEILPLLDLEDVRDRSVSGLPYGVQKRIELARALVSQPKLLMLDEPFAGMNTAEKARMSQYISEIVRQTDLTVILIDHDMESIMTMSNHVVVLNFGRVIAAGTPAEVQSDPAVIEAYLGKEE</sequence>
<evidence type="ECO:0000259" key="4">
    <source>
        <dbReference type="PROSITE" id="PS50893"/>
    </source>
</evidence>
<dbReference type="PANTHER" id="PTHR45772">
    <property type="entry name" value="CONSERVED COMPONENT OF ABC TRANSPORTER FOR NATURAL AMINO ACIDS-RELATED"/>
    <property type="match status" value="1"/>
</dbReference>
<dbReference type="SMART" id="SM00382">
    <property type="entry name" value="AAA"/>
    <property type="match status" value="1"/>
</dbReference>
<dbReference type="RefSeq" id="WP_306885630.1">
    <property type="nucleotide sequence ID" value="NZ_JAUSUL010000002.1"/>
</dbReference>
<keyword evidence="3 5" id="KW-0067">ATP-binding</keyword>
<dbReference type="GO" id="GO:0005524">
    <property type="term" value="F:ATP binding"/>
    <property type="evidence" value="ECO:0007669"/>
    <property type="project" value="UniProtKB-KW"/>
</dbReference>
<evidence type="ECO:0000256" key="1">
    <source>
        <dbReference type="ARBA" id="ARBA00022448"/>
    </source>
</evidence>
<keyword evidence="2" id="KW-0547">Nucleotide-binding</keyword>
<keyword evidence="1" id="KW-0813">Transport</keyword>